<dbReference type="SUPFAM" id="SSF52047">
    <property type="entry name" value="RNI-like"/>
    <property type="match status" value="2"/>
</dbReference>
<evidence type="ECO:0000256" key="1">
    <source>
        <dbReference type="SAM" id="Coils"/>
    </source>
</evidence>
<protein>
    <submittedName>
        <fullName evidence="3">Leucine-rich repeat</fullName>
    </submittedName>
</protein>
<dbReference type="Gene3D" id="3.80.10.10">
    <property type="entry name" value="Ribonuclease Inhibitor"/>
    <property type="match status" value="1"/>
</dbReference>
<dbReference type="Pfam" id="PF13516">
    <property type="entry name" value="LRR_6"/>
    <property type="match status" value="1"/>
</dbReference>
<keyword evidence="4" id="KW-1185">Reference proteome</keyword>
<keyword evidence="1" id="KW-0175">Coiled coil</keyword>
<organism evidence="3 4">
    <name type="scientific">Anaeramoeba flamelloides</name>
    <dbReference type="NCBI Taxonomy" id="1746091"/>
    <lineage>
        <taxon>Eukaryota</taxon>
        <taxon>Metamonada</taxon>
        <taxon>Anaeramoebidae</taxon>
        <taxon>Anaeramoeba</taxon>
    </lineage>
</organism>
<feature type="region of interest" description="Disordered" evidence="2">
    <location>
        <begin position="735"/>
        <end position="755"/>
    </location>
</feature>
<dbReference type="InterPro" id="IPR001611">
    <property type="entry name" value="Leu-rich_rpt"/>
</dbReference>
<dbReference type="Proteomes" id="UP001150062">
    <property type="component" value="Unassembled WGS sequence"/>
</dbReference>
<reference evidence="3" key="1">
    <citation type="submission" date="2022-08" db="EMBL/GenBank/DDBJ databases">
        <title>Novel sulfate-reducing endosymbionts in the free-living metamonad Anaeramoeba.</title>
        <authorList>
            <person name="Jerlstrom-Hultqvist J."/>
            <person name="Cepicka I."/>
            <person name="Gallot-Lavallee L."/>
            <person name="Salas-Leiva D."/>
            <person name="Curtis B.A."/>
            <person name="Zahonova K."/>
            <person name="Pipaliya S."/>
            <person name="Dacks J."/>
            <person name="Roger A.J."/>
        </authorList>
    </citation>
    <scope>NUCLEOTIDE SEQUENCE</scope>
    <source>
        <strain evidence="3">Schooner1</strain>
    </source>
</reference>
<dbReference type="PANTHER" id="PTHR24112:SF66">
    <property type="entry name" value="LEUCINE-RICH REPEAT, ISOFORM F"/>
    <property type="match status" value="1"/>
</dbReference>
<sequence length="755" mass="86476">MSRAASCRTITLEERSFLNELMESIGEEIKSMAWVRKRKTRDKKLIRIEDRLIVVSKYRIITVGKRKGSIKKKVCRSGHLFDLKKIIRHEIGHIELFFKNFQIDILSDQSDDLLTTIFQNYHPIIEGFPDKSLLKFEGDFQRFEEILEKPTNTLGKGFVDTYKAWCNYFKVEACEKMIDRIHNNILSNEDKSQQKILNLSFMSELPKEMREDKVIQPIAASLMHNLHFDEIYISALNWSKAVTIFSAAIGSSKMIKKITFSGLRITDGIKLLGIALTNPKLPLEYIDLSNNSVSDKEMKHLTNGLENMKSGLKHLNFSNNSLNSDSISRLLTALKNNVKHSKIQFLDLSNNKFHRSGSLQLELFLRAIKTKMRLTHLNLSKCYLDLGFICKSITEACKERTLQYLNLSNNKCEKNDYKSIAKMCLKMSNIKHLSLINCNLKGEQTADILEKIFKNNNLSDFVFRASSNPIGIEGAKKIQYLFKKYKNKNVLKELFLDDCQMENEGLSRICKTMNYVKGLERLSISRNFSHGTTDKYSSFISSLFEIENIKFLRLTGSKKRNLSLSASLLGEFFGPLMANTTLKGLDISGNMLGDEGCQILANCLSVNQGLHSLYFDRNDVTLKTIQKFIWSLKENKTLFDIKWPKDDIQHSYKNSKKKSKESLKIQIKDLKKKLTQSLESNKTQGGIKLDEAFGTITLKSTKTKNKPKQRHSSMKVRQKVNSNIHLTVDKEKILKISKSEGSDGSSDSQQNTSEN</sequence>
<name>A0ABQ8Z1R6_9EUKA</name>
<feature type="coiled-coil region" evidence="1">
    <location>
        <begin position="653"/>
        <end position="680"/>
    </location>
</feature>
<dbReference type="SMART" id="SM00368">
    <property type="entry name" value="LRR_RI"/>
    <property type="match status" value="5"/>
</dbReference>
<evidence type="ECO:0000313" key="4">
    <source>
        <dbReference type="Proteomes" id="UP001150062"/>
    </source>
</evidence>
<dbReference type="PANTHER" id="PTHR24112">
    <property type="entry name" value="LEUCINE-RICH REPEAT, ISOFORM F-RELATED"/>
    <property type="match status" value="1"/>
</dbReference>
<dbReference type="EMBL" id="JAOAOG010000073">
    <property type="protein sequence ID" value="KAJ6250820.1"/>
    <property type="molecule type" value="Genomic_DNA"/>
</dbReference>
<feature type="compositionally biased region" description="Basic residues" evidence="2">
    <location>
        <begin position="701"/>
        <end position="718"/>
    </location>
</feature>
<evidence type="ECO:0000313" key="3">
    <source>
        <dbReference type="EMBL" id="KAJ6250820.1"/>
    </source>
</evidence>
<accession>A0ABQ8Z1R6</accession>
<gene>
    <name evidence="3" type="ORF">M0813_15636</name>
</gene>
<dbReference type="InterPro" id="IPR032675">
    <property type="entry name" value="LRR_dom_sf"/>
</dbReference>
<feature type="region of interest" description="Disordered" evidence="2">
    <location>
        <begin position="700"/>
        <end position="722"/>
    </location>
</feature>
<evidence type="ECO:0000256" key="2">
    <source>
        <dbReference type="SAM" id="MobiDB-lite"/>
    </source>
</evidence>
<comment type="caution">
    <text evidence="3">The sequence shown here is derived from an EMBL/GenBank/DDBJ whole genome shotgun (WGS) entry which is preliminary data.</text>
</comment>
<dbReference type="InterPro" id="IPR051279">
    <property type="entry name" value="PP1-Reg/Actin-Interact_Protein"/>
</dbReference>
<proteinExistence type="predicted"/>